<sequence>MLLDRSDLFRAVGMNEIQPYSTSGIRFAVDTRELGRVREIQRHSPALIPGTVILVLLGTPAIDVQMASMLVGPSPERNAQLPLSCGLQNWAPSIVVIRASTA</sequence>
<dbReference type="EMBL" id="PEXV01000011">
    <property type="protein sequence ID" value="PIS41945.1"/>
    <property type="molecule type" value="Genomic_DNA"/>
</dbReference>
<evidence type="ECO:0000313" key="2">
    <source>
        <dbReference type="Proteomes" id="UP000228711"/>
    </source>
</evidence>
<proteinExistence type="predicted"/>
<dbReference type="Proteomes" id="UP000228711">
    <property type="component" value="Unassembled WGS sequence"/>
</dbReference>
<accession>A0A2H0YTX1</accession>
<comment type="caution">
    <text evidence="1">The sequence shown here is derived from an EMBL/GenBank/DDBJ whole genome shotgun (WGS) entry which is preliminary data.</text>
</comment>
<name>A0A2H0YTX1_9BACT</name>
<protein>
    <submittedName>
        <fullName evidence="1">Uncharacterized protein</fullName>
    </submittedName>
</protein>
<gene>
    <name evidence="1" type="ORF">COT25_00360</name>
</gene>
<reference evidence="2" key="1">
    <citation type="submission" date="2017-09" db="EMBL/GenBank/DDBJ databases">
        <title>Depth-based differentiation of microbial function through sediment-hosted aquifers and enrichment of novel symbionts in the deep terrestrial subsurface.</title>
        <authorList>
            <person name="Probst A.J."/>
            <person name="Ladd B."/>
            <person name="Jarett J.K."/>
            <person name="Geller-Mcgrath D.E."/>
            <person name="Sieber C.M.K."/>
            <person name="Emerson J.B."/>
            <person name="Anantharaman K."/>
            <person name="Thomas B.C."/>
            <person name="Malmstrom R."/>
            <person name="Stieglmeier M."/>
            <person name="Klingl A."/>
            <person name="Woyke T."/>
            <person name="Ryan C.M."/>
            <person name="Banfield J.F."/>
        </authorList>
    </citation>
    <scope>NUCLEOTIDE SEQUENCE [LARGE SCALE GENOMIC DNA]</scope>
</reference>
<organism evidence="1 2">
    <name type="scientific">Candidatus Kerfeldbacteria bacterium CG08_land_8_20_14_0_20_42_7</name>
    <dbReference type="NCBI Taxonomy" id="2014245"/>
    <lineage>
        <taxon>Bacteria</taxon>
        <taxon>Candidatus Kerfeldiibacteriota</taxon>
    </lineage>
</organism>
<evidence type="ECO:0000313" key="1">
    <source>
        <dbReference type="EMBL" id="PIS41945.1"/>
    </source>
</evidence>
<dbReference type="AlphaFoldDB" id="A0A2H0YTX1"/>